<keyword evidence="8" id="KW-0769">Symport</keyword>
<dbReference type="Pfam" id="PF01235">
    <property type="entry name" value="Na_Ala_symp"/>
    <property type="match status" value="1"/>
</dbReference>
<feature type="transmembrane region" description="Helical" evidence="8">
    <location>
        <begin position="174"/>
        <end position="195"/>
    </location>
</feature>
<feature type="transmembrane region" description="Helical" evidence="8">
    <location>
        <begin position="143"/>
        <end position="168"/>
    </location>
</feature>
<dbReference type="EMBL" id="WJBE01000001">
    <property type="protein sequence ID" value="MBC3898454.1"/>
    <property type="molecule type" value="Genomic_DNA"/>
</dbReference>
<evidence type="ECO:0000256" key="7">
    <source>
        <dbReference type="ARBA" id="ARBA00023136"/>
    </source>
</evidence>
<feature type="transmembrane region" description="Helical" evidence="8">
    <location>
        <begin position="358"/>
        <end position="377"/>
    </location>
</feature>
<name>A0ABR6YTF8_9FIRM</name>
<evidence type="ECO:0000256" key="1">
    <source>
        <dbReference type="ARBA" id="ARBA00004651"/>
    </source>
</evidence>
<feature type="region of interest" description="Disordered" evidence="9">
    <location>
        <begin position="481"/>
        <end position="502"/>
    </location>
</feature>
<evidence type="ECO:0000256" key="5">
    <source>
        <dbReference type="ARBA" id="ARBA00022692"/>
    </source>
</evidence>
<feature type="transmembrane region" description="Helical" evidence="8">
    <location>
        <begin position="234"/>
        <end position="259"/>
    </location>
</feature>
<comment type="subcellular location">
    <subcellularLocation>
        <location evidence="1 8">Cell membrane</location>
        <topology evidence="1 8">Multi-pass membrane protein</topology>
    </subcellularLocation>
</comment>
<comment type="caution">
    <text evidence="10">The sequence shown here is derived from an EMBL/GenBank/DDBJ whole genome shotgun (WGS) entry which is preliminary data.</text>
</comment>
<feature type="transmembrane region" description="Helical" evidence="8">
    <location>
        <begin position="14"/>
        <end position="33"/>
    </location>
</feature>
<dbReference type="Proteomes" id="UP000622405">
    <property type="component" value="Unassembled WGS sequence"/>
</dbReference>
<evidence type="ECO:0000256" key="9">
    <source>
        <dbReference type="SAM" id="MobiDB-lite"/>
    </source>
</evidence>
<organism evidence="10 11">
    <name type="scientific">Acetobacterium malicum</name>
    <dbReference type="NCBI Taxonomy" id="52692"/>
    <lineage>
        <taxon>Bacteria</taxon>
        <taxon>Bacillati</taxon>
        <taxon>Bacillota</taxon>
        <taxon>Clostridia</taxon>
        <taxon>Eubacteriales</taxon>
        <taxon>Eubacteriaceae</taxon>
        <taxon>Acetobacterium</taxon>
    </lineage>
</organism>
<feature type="transmembrane region" description="Helical" evidence="8">
    <location>
        <begin position="398"/>
        <end position="419"/>
    </location>
</feature>
<dbReference type="InterPro" id="IPR001463">
    <property type="entry name" value="Na/Ala_symport"/>
</dbReference>
<dbReference type="NCBIfam" id="TIGR00835">
    <property type="entry name" value="agcS"/>
    <property type="match status" value="1"/>
</dbReference>
<feature type="transmembrane region" description="Helical" evidence="8">
    <location>
        <begin position="93"/>
        <end position="110"/>
    </location>
</feature>
<keyword evidence="11" id="KW-1185">Reference proteome</keyword>
<keyword evidence="4 8" id="KW-1003">Cell membrane</keyword>
<accession>A0ABR6YTF8</accession>
<sequence length="502" mass="53946">MEFFTNLMNSVNGIIWSTALVALCLGAGLYFSIRMGFPQFRLFKEMVRLLTAQNKSSDGITPFQAFAATVGARVGMGNIAGVATAIFFGGPGAVFWMWCIALIGAGSAFIESSLAQAYKTTSDGVYIGGPAYYIEKGLKCKPYAIVFAIATVLGPGILMPGLHIYSIATTFNNAFGVNMIVTGVIFVAVLGLVIFGGIKRIGKTAEFMAPIMCIIYVGLALVVIGLNITKVPEVFVLIFSSAFAIKPAFAAIVGSAIAWGVKRGIYSNEAGQGSGAIISASAECSHPAKQGLIQAFSVYIDTLVVCSASAFIILLTGSYNVQGVDGNMIVSNIPTIQYGVSWAQSALSSALGAWSGKLLAIIIIMFVFTSLMGYYYQAESNMVYLFKNKKWAKPLIRTIFLASTFSGVLVNGEIIWSMGDTGAGMMAWLNIIAIVLLSKKGFAILKDYEDQKKLGLDPVFDPEKFGIIDEAGVWDKWKNQNQEKVHQHDHQQAPKKEIKIGQ</sequence>
<keyword evidence="6 8" id="KW-1133">Transmembrane helix</keyword>
<dbReference type="RefSeq" id="WP_186893102.1">
    <property type="nucleotide sequence ID" value="NZ_WJBE01000001.1"/>
</dbReference>
<keyword evidence="5 8" id="KW-0812">Transmembrane</keyword>
<protein>
    <submittedName>
        <fullName evidence="10">Amino acid carrier protein</fullName>
    </submittedName>
</protein>
<evidence type="ECO:0000256" key="2">
    <source>
        <dbReference type="ARBA" id="ARBA00009261"/>
    </source>
</evidence>
<reference evidence="10 11" key="1">
    <citation type="journal article" date="2020" name="mSystems">
        <title>Defining Genomic and Predicted Metabolic Features of the Acetobacterium Genus.</title>
        <authorList>
            <person name="Ross D.E."/>
            <person name="Marshall C.W."/>
            <person name="Gulliver D."/>
            <person name="May H.D."/>
            <person name="Norman R.S."/>
        </authorList>
    </citation>
    <scope>NUCLEOTIDE SEQUENCE [LARGE SCALE GENOMIC DNA]</scope>
    <source>
        <strain evidence="10 11">DSM 4132</strain>
    </source>
</reference>
<feature type="transmembrane region" description="Helical" evidence="8">
    <location>
        <begin position="65"/>
        <end position="87"/>
    </location>
</feature>
<dbReference type="Gene3D" id="1.20.1740.10">
    <property type="entry name" value="Amino acid/polyamine transporter I"/>
    <property type="match status" value="1"/>
</dbReference>
<evidence type="ECO:0000256" key="6">
    <source>
        <dbReference type="ARBA" id="ARBA00022989"/>
    </source>
</evidence>
<evidence type="ECO:0000256" key="3">
    <source>
        <dbReference type="ARBA" id="ARBA00022448"/>
    </source>
</evidence>
<comment type="similarity">
    <text evidence="2 8">Belongs to the alanine or glycine:cation symporter (AGCS) (TC 2.A.25) family.</text>
</comment>
<feature type="transmembrane region" description="Helical" evidence="8">
    <location>
        <begin position="207"/>
        <end position="228"/>
    </location>
</feature>
<gene>
    <name evidence="10" type="ORF">GH811_02325</name>
</gene>
<keyword evidence="3 8" id="KW-0813">Transport</keyword>
<feature type="transmembrane region" description="Helical" evidence="8">
    <location>
        <begin position="425"/>
        <end position="445"/>
    </location>
</feature>
<evidence type="ECO:0000313" key="10">
    <source>
        <dbReference type="EMBL" id="MBC3898454.1"/>
    </source>
</evidence>
<dbReference type="PRINTS" id="PR00175">
    <property type="entry name" value="NAALASMPORT"/>
</dbReference>
<dbReference type="PANTHER" id="PTHR30330:SF7">
    <property type="entry name" value="SODIUM_PROTON-DEPENDENT ALANINE CARRIER PROTEIN YRBD-RELATED"/>
    <property type="match status" value="1"/>
</dbReference>
<keyword evidence="7 8" id="KW-0472">Membrane</keyword>
<proteinExistence type="inferred from homology"/>
<dbReference type="PANTHER" id="PTHR30330">
    <property type="entry name" value="AGSS FAMILY TRANSPORTER, SODIUM-ALANINE"/>
    <property type="match status" value="1"/>
</dbReference>
<feature type="transmembrane region" description="Helical" evidence="8">
    <location>
        <begin position="298"/>
        <end position="319"/>
    </location>
</feature>
<evidence type="ECO:0000256" key="4">
    <source>
        <dbReference type="ARBA" id="ARBA00022475"/>
    </source>
</evidence>
<evidence type="ECO:0000313" key="11">
    <source>
        <dbReference type="Proteomes" id="UP000622405"/>
    </source>
</evidence>
<evidence type="ECO:0000256" key="8">
    <source>
        <dbReference type="RuleBase" id="RU363064"/>
    </source>
</evidence>